<comment type="caution">
    <text evidence="3">The sequence shown here is derived from an EMBL/GenBank/DDBJ whole genome shotgun (WGS) entry which is preliminary data.</text>
</comment>
<keyword evidence="3" id="KW-0548">Nucleotidyltransferase</keyword>
<feature type="domain" description="GGDEF" evidence="2">
    <location>
        <begin position="161"/>
        <end position="283"/>
    </location>
</feature>
<dbReference type="EC" id="2.7.7.65" evidence="3"/>
<feature type="transmembrane region" description="Helical" evidence="1">
    <location>
        <begin position="65"/>
        <end position="86"/>
    </location>
</feature>
<dbReference type="PANTHER" id="PTHR45138">
    <property type="entry name" value="REGULATORY COMPONENTS OF SENSORY TRANSDUCTION SYSTEM"/>
    <property type="match status" value="1"/>
</dbReference>
<dbReference type="GO" id="GO:0052621">
    <property type="term" value="F:diguanylate cyclase activity"/>
    <property type="evidence" value="ECO:0007669"/>
    <property type="project" value="UniProtKB-EC"/>
</dbReference>
<keyword evidence="1" id="KW-0812">Transmembrane</keyword>
<evidence type="ECO:0000313" key="3">
    <source>
        <dbReference type="EMBL" id="MFD0871028.1"/>
    </source>
</evidence>
<dbReference type="SMART" id="SM00267">
    <property type="entry name" value="GGDEF"/>
    <property type="match status" value="1"/>
</dbReference>
<dbReference type="EMBL" id="JBHTIU010000070">
    <property type="protein sequence ID" value="MFD0871028.1"/>
    <property type="molecule type" value="Genomic_DNA"/>
</dbReference>
<name>A0ABW3DBX7_9BACL</name>
<keyword evidence="1" id="KW-1133">Transmembrane helix</keyword>
<dbReference type="SUPFAM" id="SSF55073">
    <property type="entry name" value="Nucleotide cyclase"/>
    <property type="match status" value="1"/>
</dbReference>
<keyword evidence="3" id="KW-0808">Transferase</keyword>
<organism evidence="3 4">
    <name type="scientific">Paenibacillus residui</name>
    <dbReference type="NCBI Taxonomy" id="629724"/>
    <lineage>
        <taxon>Bacteria</taxon>
        <taxon>Bacillati</taxon>
        <taxon>Bacillota</taxon>
        <taxon>Bacilli</taxon>
        <taxon>Bacillales</taxon>
        <taxon>Paenibacillaceae</taxon>
        <taxon>Paenibacillus</taxon>
    </lineage>
</organism>
<keyword evidence="4" id="KW-1185">Reference proteome</keyword>
<evidence type="ECO:0000259" key="2">
    <source>
        <dbReference type="PROSITE" id="PS50887"/>
    </source>
</evidence>
<dbReference type="InterPro" id="IPR043128">
    <property type="entry name" value="Rev_trsase/Diguanyl_cyclase"/>
</dbReference>
<feature type="transmembrane region" description="Helical" evidence="1">
    <location>
        <begin position="92"/>
        <end position="113"/>
    </location>
</feature>
<keyword evidence="1" id="KW-0472">Membrane</keyword>
<dbReference type="NCBIfam" id="TIGR00254">
    <property type="entry name" value="GGDEF"/>
    <property type="match status" value="1"/>
</dbReference>
<protein>
    <submittedName>
        <fullName evidence="3">Diguanylate cyclase domain-containing protein</fullName>
        <ecNumber evidence="3">2.7.7.65</ecNumber>
    </submittedName>
</protein>
<gene>
    <name evidence="3" type="ORF">ACFQ03_17960</name>
</gene>
<sequence length="283" mass="32518">MKGFYARKNYYIIQCLLVLLIIVLGWIVGDYSGISLSDMLLFGSALLIVITGVVFGLLPGLGVSLVVMFLFGTSLIWAAFFSSASLPSEGAIVLWMVVFLAAPIITGLLHKWVMTLSAEHKEMSDKFEQFVTIDETTGFDNKRRFFFELEEEFNRSQRVQAPFSLLLIQIKYYDKFCSLYGQKEADHLMQTLSGILWNHTRRTDRKFRLEEDTFAIILTNTSETNVDIVIEKIEHLCKNHELINKRKKVTLTFSFGISSYNESLSDYMELVQNANHELEQYIQ</sequence>
<dbReference type="InterPro" id="IPR050469">
    <property type="entry name" value="Diguanylate_Cyclase"/>
</dbReference>
<dbReference type="Proteomes" id="UP001597120">
    <property type="component" value="Unassembled WGS sequence"/>
</dbReference>
<dbReference type="InterPro" id="IPR029787">
    <property type="entry name" value="Nucleotide_cyclase"/>
</dbReference>
<accession>A0ABW3DBX7</accession>
<dbReference type="InterPro" id="IPR000160">
    <property type="entry name" value="GGDEF_dom"/>
</dbReference>
<dbReference type="PANTHER" id="PTHR45138:SF6">
    <property type="entry name" value="DIGUANYLATE CYCLASE DGCN"/>
    <property type="match status" value="1"/>
</dbReference>
<dbReference type="PROSITE" id="PS50887">
    <property type="entry name" value="GGDEF"/>
    <property type="match status" value="1"/>
</dbReference>
<feature type="transmembrane region" description="Helical" evidence="1">
    <location>
        <begin position="9"/>
        <end position="28"/>
    </location>
</feature>
<dbReference type="Pfam" id="PF00990">
    <property type="entry name" value="GGDEF"/>
    <property type="match status" value="1"/>
</dbReference>
<dbReference type="Gene3D" id="3.30.70.270">
    <property type="match status" value="1"/>
</dbReference>
<reference evidence="4" key="1">
    <citation type="journal article" date="2019" name="Int. J. Syst. Evol. Microbiol.">
        <title>The Global Catalogue of Microorganisms (GCM) 10K type strain sequencing project: providing services to taxonomists for standard genome sequencing and annotation.</title>
        <authorList>
            <consortium name="The Broad Institute Genomics Platform"/>
            <consortium name="The Broad Institute Genome Sequencing Center for Infectious Disease"/>
            <person name="Wu L."/>
            <person name="Ma J."/>
        </authorList>
    </citation>
    <scope>NUCLEOTIDE SEQUENCE [LARGE SCALE GENOMIC DNA]</scope>
    <source>
        <strain evidence="4">CCUG 57263</strain>
    </source>
</reference>
<evidence type="ECO:0000313" key="4">
    <source>
        <dbReference type="Proteomes" id="UP001597120"/>
    </source>
</evidence>
<dbReference type="RefSeq" id="WP_379289895.1">
    <property type="nucleotide sequence ID" value="NZ_JBHTIU010000070.1"/>
</dbReference>
<evidence type="ECO:0000256" key="1">
    <source>
        <dbReference type="SAM" id="Phobius"/>
    </source>
</evidence>
<feature type="transmembrane region" description="Helical" evidence="1">
    <location>
        <begin position="40"/>
        <end position="58"/>
    </location>
</feature>
<proteinExistence type="predicted"/>